<dbReference type="EC" id="2.7.7.49" evidence="1"/>
<gene>
    <name evidence="1" type="ORF">SpAn4DRAFT_1484</name>
</gene>
<sequence length="143" mass="16816">MWRIFQLTKTALSEEKTRITNVRKKPIEFLGFTFKVIKFAKARKGYKTKTRPNPLRLKDKINSLREPIRQISKQGTPEQAILKHIHLLNSQIRGIINYYDKATQITTDINKHSWNLMYHARREMKKIGGRSIPANQRQFIIGA</sequence>
<evidence type="ECO:0000313" key="1">
    <source>
        <dbReference type="EMBL" id="CQR70515.1"/>
    </source>
</evidence>
<keyword evidence="1" id="KW-0548">Nucleotidyltransferase</keyword>
<dbReference type="EMBL" id="CTRP01000003">
    <property type="protein sequence ID" value="CQR70515.1"/>
    <property type="molecule type" value="Genomic_DNA"/>
</dbReference>
<proteinExistence type="predicted"/>
<keyword evidence="2" id="KW-1185">Reference proteome</keyword>
<accession>A0A0U1KTD2</accession>
<dbReference type="AlphaFoldDB" id="A0A0U1KTD2"/>
<dbReference type="GO" id="GO:0003964">
    <property type="term" value="F:RNA-directed DNA polymerase activity"/>
    <property type="evidence" value="ECO:0007669"/>
    <property type="project" value="UniProtKB-KW"/>
</dbReference>
<evidence type="ECO:0000313" key="2">
    <source>
        <dbReference type="Proteomes" id="UP000049855"/>
    </source>
</evidence>
<dbReference type="Proteomes" id="UP000049855">
    <property type="component" value="Unassembled WGS sequence"/>
</dbReference>
<name>A0A0U1KTD2_9FIRM</name>
<protein>
    <submittedName>
        <fullName evidence="1">Retron-type RNA-directed DNA polymerase</fullName>
        <ecNumber evidence="1">2.7.7.49</ecNumber>
    </submittedName>
</protein>
<reference evidence="2" key="1">
    <citation type="submission" date="2015-03" db="EMBL/GenBank/DDBJ databases">
        <authorList>
            <person name="Nijsse Bart"/>
        </authorList>
    </citation>
    <scope>NUCLEOTIDE SEQUENCE [LARGE SCALE GENOMIC DNA]</scope>
</reference>
<organism evidence="1 2">
    <name type="scientific">Sporomusa ovata</name>
    <dbReference type="NCBI Taxonomy" id="2378"/>
    <lineage>
        <taxon>Bacteria</taxon>
        <taxon>Bacillati</taxon>
        <taxon>Bacillota</taxon>
        <taxon>Negativicutes</taxon>
        <taxon>Selenomonadales</taxon>
        <taxon>Sporomusaceae</taxon>
        <taxon>Sporomusa</taxon>
    </lineage>
</organism>
<keyword evidence="1" id="KW-0695">RNA-directed DNA polymerase</keyword>
<keyword evidence="1" id="KW-0808">Transferase</keyword>